<dbReference type="InterPro" id="IPR029052">
    <property type="entry name" value="Metallo-depent_PP-like"/>
</dbReference>
<keyword evidence="8" id="KW-1185">Reference proteome</keyword>
<dbReference type="InterPro" id="IPR004843">
    <property type="entry name" value="Calcineurin-like_PHP"/>
</dbReference>
<dbReference type="EC" id="3.6.1.41" evidence="5"/>
<dbReference type="Proteomes" id="UP000033633">
    <property type="component" value="Unassembled WGS sequence"/>
</dbReference>
<protein>
    <recommendedName>
        <fullName evidence="5">Bis(5'-nucleosyl)-tetraphosphatase, symmetrical</fullName>
        <ecNumber evidence="5">3.6.1.41</ecNumber>
    </recommendedName>
    <alternativeName>
        <fullName evidence="5">Ap4A hydrolase</fullName>
    </alternativeName>
    <alternativeName>
        <fullName evidence="5">Diadenosine 5',5'''-P1,P4-tetraphosphate pyrophosphohydrolase</fullName>
    </alternativeName>
    <alternativeName>
        <fullName evidence="5">Diadenosine tetraphosphatase</fullName>
    </alternativeName>
</protein>
<dbReference type="Gene3D" id="3.60.21.10">
    <property type="match status" value="1"/>
</dbReference>
<dbReference type="InterPro" id="IPR004617">
    <property type="entry name" value="ApaH"/>
</dbReference>
<evidence type="ECO:0000256" key="1">
    <source>
        <dbReference type="ARBA" id="ARBA00003413"/>
    </source>
</evidence>
<organism evidence="7 8">
    <name type="scientific">Photobacterium halotolerans</name>
    <dbReference type="NCBI Taxonomy" id="265726"/>
    <lineage>
        <taxon>Bacteria</taxon>
        <taxon>Pseudomonadati</taxon>
        <taxon>Pseudomonadota</taxon>
        <taxon>Gammaproteobacteria</taxon>
        <taxon>Vibrionales</taxon>
        <taxon>Vibrionaceae</taxon>
        <taxon>Photobacterium</taxon>
    </lineage>
</organism>
<dbReference type="PANTHER" id="PTHR40942:SF4">
    <property type="entry name" value="CYTOCHROME C5"/>
    <property type="match status" value="1"/>
</dbReference>
<evidence type="ECO:0000259" key="6">
    <source>
        <dbReference type="Pfam" id="PF00149"/>
    </source>
</evidence>
<comment type="similarity">
    <text evidence="2 5">Belongs to the Ap4A hydrolase family.</text>
</comment>
<dbReference type="NCBIfam" id="NF001204">
    <property type="entry name" value="PRK00166.1"/>
    <property type="match status" value="1"/>
</dbReference>
<name>A0A0F5V9V9_9GAMM</name>
<feature type="domain" description="Calcineurin-like phosphoesterase" evidence="6">
    <location>
        <begin position="4"/>
        <end position="153"/>
    </location>
</feature>
<sequence>MATYLVGDIQGCYRELCALLERVGFSEQHDELWLAGDLVARGPDSLATLRLVKSLGNSATSVLGNHDLHLLAVARGIGKAKQKDQIDQILQASDSDALLDWLSRQPLLAEHPTHPIVMVHAGIAPQWQLDEARRCARDVEAILQSEHQRWLLSNMYGNEPALWDPALSGLDRLRFTINALTRMRYLHPDGRLEMHCKLPPGEPGTDHLLPWFQFPRTQPLGKTIIFGHWASLMGYQDDKAIGLDTGCVWGHQLTMLRWEDQQRFEQTRLAD</sequence>
<dbReference type="STRING" id="265726.KY46_19245"/>
<reference evidence="7 8" key="1">
    <citation type="submission" date="2014-12" db="EMBL/GenBank/DDBJ databases">
        <title>Mercury Reductase activity and rhizosphere competence traits in the genome of root associated Photobacterium halotolerans MELD1.</title>
        <authorList>
            <person name="Mathew D.C."/>
            <person name="Huang C.-C."/>
        </authorList>
    </citation>
    <scope>NUCLEOTIDE SEQUENCE [LARGE SCALE GENOMIC DNA]</scope>
    <source>
        <strain evidence="7 8">MELD1</strain>
    </source>
</reference>
<dbReference type="PIRSF" id="PIRSF000903">
    <property type="entry name" value="B5n-ttraPtase_sm"/>
    <property type="match status" value="1"/>
</dbReference>
<accession>A0A0F5V9V9</accession>
<dbReference type="NCBIfam" id="TIGR00668">
    <property type="entry name" value="apaH"/>
    <property type="match status" value="1"/>
</dbReference>
<keyword evidence="3 5" id="KW-0378">Hydrolase</keyword>
<evidence type="ECO:0000313" key="7">
    <source>
        <dbReference type="EMBL" id="KKC98289.1"/>
    </source>
</evidence>
<comment type="catalytic activity">
    <reaction evidence="4 5">
        <text>P(1),P(4)-bis(5'-adenosyl) tetraphosphate + H2O = 2 ADP + 2 H(+)</text>
        <dbReference type="Rhea" id="RHEA:24252"/>
        <dbReference type="ChEBI" id="CHEBI:15377"/>
        <dbReference type="ChEBI" id="CHEBI:15378"/>
        <dbReference type="ChEBI" id="CHEBI:58141"/>
        <dbReference type="ChEBI" id="CHEBI:456216"/>
        <dbReference type="EC" id="3.6.1.41"/>
    </reaction>
</comment>
<gene>
    <name evidence="5" type="primary">apaH</name>
    <name evidence="7" type="ORF">KY46_19245</name>
</gene>
<dbReference type="HAMAP" id="MF_00199">
    <property type="entry name" value="ApaH"/>
    <property type="match status" value="1"/>
</dbReference>
<dbReference type="RefSeq" id="WP_046222218.1">
    <property type="nucleotide sequence ID" value="NZ_JWYV01000022.1"/>
</dbReference>
<dbReference type="PATRIC" id="fig|265726.11.peg.2646"/>
<dbReference type="OrthoDB" id="9807890at2"/>
<evidence type="ECO:0000256" key="2">
    <source>
        <dbReference type="ARBA" id="ARBA00005419"/>
    </source>
</evidence>
<dbReference type="CDD" id="cd07422">
    <property type="entry name" value="MPP_ApaH"/>
    <property type="match status" value="1"/>
</dbReference>
<dbReference type="EMBL" id="JWYV01000022">
    <property type="protein sequence ID" value="KKC98289.1"/>
    <property type="molecule type" value="Genomic_DNA"/>
</dbReference>
<dbReference type="Pfam" id="PF00149">
    <property type="entry name" value="Metallophos"/>
    <property type="match status" value="1"/>
</dbReference>
<evidence type="ECO:0000256" key="5">
    <source>
        <dbReference type="HAMAP-Rule" id="MF_00199"/>
    </source>
</evidence>
<dbReference type="AlphaFoldDB" id="A0A0F5V9V9"/>
<dbReference type="PANTHER" id="PTHR40942">
    <property type="match status" value="1"/>
</dbReference>
<comment type="function">
    <text evidence="1 5">Hydrolyzes diadenosine 5',5'''-P1,P4-tetraphosphate to yield ADP.</text>
</comment>
<evidence type="ECO:0000256" key="3">
    <source>
        <dbReference type="ARBA" id="ARBA00022801"/>
    </source>
</evidence>
<evidence type="ECO:0000256" key="4">
    <source>
        <dbReference type="ARBA" id="ARBA00049417"/>
    </source>
</evidence>
<proteinExistence type="inferred from homology"/>
<comment type="caution">
    <text evidence="7">The sequence shown here is derived from an EMBL/GenBank/DDBJ whole genome shotgun (WGS) entry which is preliminary data.</text>
</comment>
<dbReference type="GO" id="GO:0008803">
    <property type="term" value="F:bis(5'-nucleosyl)-tetraphosphatase (symmetrical) activity"/>
    <property type="evidence" value="ECO:0007669"/>
    <property type="project" value="UniProtKB-UniRule"/>
</dbReference>
<dbReference type="SUPFAM" id="SSF56300">
    <property type="entry name" value="Metallo-dependent phosphatases"/>
    <property type="match status" value="1"/>
</dbReference>
<evidence type="ECO:0000313" key="8">
    <source>
        <dbReference type="Proteomes" id="UP000033633"/>
    </source>
</evidence>